<evidence type="ECO:0000313" key="2">
    <source>
        <dbReference type="Proteomes" id="UP000001514"/>
    </source>
</evidence>
<name>D8RAT9_SELML</name>
<dbReference type="InParanoid" id="D8RAT9"/>
<evidence type="ECO:0000313" key="1">
    <source>
        <dbReference type="EMBL" id="EFJ30371.1"/>
    </source>
</evidence>
<dbReference type="Proteomes" id="UP000001514">
    <property type="component" value="Unassembled WGS sequence"/>
</dbReference>
<proteinExistence type="predicted"/>
<keyword evidence="2" id="KW-1185">Reference proteome</keyword>
<protein>
    <submittedName>
        <fullName evidence="1">Uncharacterized protein</fullName>
    </submittedName>
</protein>
<sequence>MAWCLIRIPFGKSLFLTEIEYLDLTAAVTPLRAPRMEMAPSLSSGTRNMIGGSQLKSIMDISRGRGHGVLHERDVLRVEGLYVLQLPRVLGTGDDLEHGDCFLRHEDSERLATGRACPCNLHLQHVALG</sequence>
<dbReference type="HOGENOM" id="CLU_1952566_0_0_1"/>
<organism evidence="2">
    <name type="scientific">Selaginella moellendorffii</name>
    <name type="common">Spikemoss</name>
    <dbReference type="NCBI Taxonomy" id="88036"/>
    <lineage>
        <taxon>Eukaryota</taxon>
        <taxon>Viridiplantae</taxon>
        <taxon>Streptophyta</taxon>
        <taxon>Embryophyta</taxon>
        <taxon>Tracheophyta</taxon>
        <taxon>Lycopodiopsida</taxon>
        <taxon>Selaginellales</taxon>
        <taxon>Selaginellaceae</taxon>
        <taxon>Selaginella</taxon>
    </lineage>
</organism>
<dbReference type="KEGG" id="smo:SELMODRAFT_409239"/>
<accession>D8RAT9</accession>
<gene>
    <name evidence="1" type="ORF">SELMODRAFT_409239</name>
</gene>
<dbReference type="EMBL" id="GL377575">
    <property type="protein sequence ID" value="EFJ30371.1"/>
    <property type="molecule type" value="Genomic_DNA"/>
</dbReference>
<dbReference type="Gramene" id="EFJ30371">
    <property type="protein sequence ID" value="EFJ30371"/>
    <property type="gene ID" value="SELMODRAFT_409239"/>
</dbReference>
<dbReference type="AlphaFoldDB" id="D8RAT9"/>
<reference evidence="1 2" key="1">
    <citation type="journal article" date="2011" name="Science">
        <title>The Selaginella genome identifies genetic changes associated with the evolution of vascular plants.</title>
        <authorList>
            <person name="Banks J.A."/>
            <person name="Nishiyama T."/>
            <person name="Hasebe M."/>
            <person name="Bowman J.L."/>
            <person name="Gribskov M."/>
            <person name="dePamphilis C."/>
            <person name="Albert V.A."/>
            <person name="Aono N."/>
            <person name="Aoyama T."/>
            <person name="Ambrose B.A."/>
            <person name="Ashton N.W."/>
            <person name="Axtell M.J."/>
            <person name="Barker E."/>
            <person name="Barker M.S."/>
            <person name="Bennetzen J.L."/>
            <person name="Bonawitz N.D."/>
            <person name="Chapple C."/>
            <person name="Cheng C."/>
            <person name="Correa L.G."/>
            <person name="Dacre M."/>
            <person name="DeBarry J."/>
            <person name="Dreyer I."/>
            <person name="Elias M."/>
            <person name="Engstrom E.M."/>
            <person name="Estelle M."/>
            <person name="Feng L."/>
            <person name="Finet C."/>
            <person name="Floyd S.K."/>
            <person name="Frommer W.B."/>
            <person name="Fujita T."/>
            <person name="Gramzow L."/>
            <person name="Gutensohn M."/>
            <person name="Harholt J."/>
            <person name="Hattori M."/>
            <person name="Heyl A."/>
            <person name="Hirai T."/>
            <person name="Hiwatashi Y."/>
            <person name="Ishikawa M."/>
            <person name="Iwata M."/>
            <person name="Karol K.G."/>
            <person name="Koehler B."/>
            <person name="Kolukisaoglu U."/>
            <person name="Kubo M."/>
            <person name="Kurata T."/>
            <person name="Lalonde S."/>
            <person name="Li K."/>
            <person name="Li Y."/>
            <person name="Litt A."/>
            <person name="Lyons E."/>
            <person name="Manning G."/>
            <person name="Maruyama T."/>
            <person name="Michael T.P."/>
            <person name="Mikami K."/>
            <person name="Miyazaki S."/>
            <person name="Morinaga S."/>
            <person name="Murata T."/>
            <person name="Mueller-Roeber B."/>
            <person name="Nelson D.R."/>
            <person name="Obara M."/>
            <person name="Oguri Y."/>
            <person name="Olmstead R.G."/>
            <person name="Onodera N."/>
            <person name="Petersen B.L."/>
            <person name="Pils B."/>
            <person name="Prigge M."/>
            <person name="Rensing S.A."/>
            <person name="Riano-Pachon D.M."/>
            <person name="Roberts A.W."/>
            <person name="Sato Y."/>
            <person name="Scheller H.V."/>
            <person name="Schulz B."/>
            <person name="Schulz C."/>
            <person name="Shakirov E.V."/>
            <person name="Shibagaki N."/>
            <person name="Shinohara N."/>
            <person name="Shippen D.E."/>
            <person name="Soerensen I."/>
            <person name="Sotooka R."/>
            <person name="Sugimoto N."/>
            <person name="Sugita M."/>
            <person name="Sumikawa N."/>
            <person name="Tanurdzic M."/>
            <person name="Theissen G."/>
            <person name="Ulvskov P."/>
            <person name="Wakazuki S."/>
            <person name="Weng J.K."/>
            <person name="Willats W.W."/>
            <person name="Wipf D."/>
            <person name="Wolf P.G."/>
            <person name="Yang L."/>
            <person name="Zimmer A.D."/>
            <person name="Zhu Q."/>
            <person name="Mitros T."/>
            <person name="Hellsten U."/>
            <person name="Loque D."/>
            <person name="Otillar R."/>
            <person name="Salamov A."/>
            <person name="Schmutz J."/>
            <person name="Shapiro H."/>
            <person name="Lindquist E."/>
            <person name="Lucas S."/>
            <person name="Rokhsar D."/>
            <person name="Grigoriev I.V."/>
        </authorList>
    </citation>
    <scope>NUCLEOTIDE SEQUENCE [LARGE SCALE GENOMIC DNA]</scope>
</reference>